<dbReference type="OrthoDB" id="594804at2759"/>
<protein>
    <submittedName>
        <fullName evidence="4">F-box/LRR-repeat protein At3g26922-like isoform X1</fullName>
    </submittedName>
</protein>
<keyword evidence="1" id="KW-1133">Transmembrane helix</keyword>
<dbReference type="SUPFAM" id="SSF81383">
    <property type="entry name" value="F-box domain"/>
    <property type="match status" value="1"/>
</dbReference>
<keyword evidence="1" id="KW-0812">Transmembrane</keyword>
<gene>
    <name evidence="4" type="primary">LOC113737991</name>
</gene>
<dbReference type="Pfam" id="PF00646">
    <property type="entry name" value="F-box"/>
    <property type="match status" value="1"/>
</dbReference>
<reference evidence="4" key="2">
    <citation type="submission" date="2025-08" db="UniProtKB">
        <authorList>
            <consortium name="RefSeq"/>
        </authorList>
    </citation>
    <scope>IDENTIFICATION</scope>
    <source>
        <tissue evidence="4">Leaves</tissue>
    </source>
</reference>
<dbReference type="PANTHER" id="PTHR34145">
    <property type="entry name" value="OS02G0105600 PROTEIN"/>
    <property type="match status" value="1"/>
</dbReference>
<dbReference type="Pfam" id="PF23622">
    <property type="entry name" value="LRR_At1g61320_AtMIF1"/>
    <property type="match status" value="1"/>
</dbReference>
<dbReference type="InterPro" id="IPR036047">
    <property type="entry name" value="F-box-like_dom_sf"/>
</dbReference>
<sequence length="540" mass="61559">MVRIRSRDGLQDIRNSLAFAPVLGFKFCILFFFNSFLLFDVACFISCKLTARPGGVNMGLHQKSTRTTGTKDCLGVLPDGILSKIISRLTLKEAVRTSILSKSWRAIWTSHPCLLFDSANILGNKIHSKSMSCCFGEPDRQLQRLHFVEKVDHLMHQRRRGLRIDSLAIHFHLGKEFASHISEWIECAFAKGAEIIDLDLSESCSFKVDNVPLAEFERYTFSCSLLASPNVRCALKHLRLTCCNFDSVPTPGSLASLTTAELRDVNISDQQLENFLLTCLRLENLSLLACTNLVKLKFSCPKFRLKILSIQNCPRLDSIELGPESLTTFEYTGELATFSFKYAPRLTDMYLSFTGHNRQDGVSSALSRFACDIPHLRTLNLVSVLGMKTPELPDKVLNFTNVQELILTVFPFHDEDKFDWIIYVLKTFTSLRSLQLNLFSPSYIRKSNISPRQLPECTHRHLTKLEINGFYGSPHEIELLEYLLDNLVELGVLFINSCRKIYKRFNRWDSEVASNSHKIRPEVVEWIHDNVSPTIQLHVL</sequence>
<keyword evidence="1" id="KW-0472">Membrane</keyword>
<dbReference type="PANTHER" id="PTHR34145:SF28">
    <property type="entry name" value="F-BOX DOMAIN-CONTAINING PROTEIN"/>
    <property type="match status" value="1"/>
</dbReference>
<evidence type="ECO:0000313" key="4">
    <source>
        <dbReference type="RefSeq" id="XP_027120920.1"/>
    </source>
</evidence>
<evidence type="ECO:0000313" key="3">
    <source>
        <dbReference type="Proteomes" id="UP001652660"/>
    </source>
</evidence>
<dbReference type="RefSeq" id="XP_027120920.1">
    <property type="nucleotide sequence ID" value="XM_027265119.2"/>
</dbReference>
<evidence type="ECO:0000259" key="2">
    <source>
        <dbReference type="SMART" id="SM00256"/>
    </source>
</evidence>
<dbReference type="SMART" id="SM00256">
    <property type="entry name" value="FBOX"/>
    <property type="match status" value="1"/>
</dbReference>
<name>A0A6P6X000_COFAR</name>
<dbReference type="Proteomes" id="UP001652660">
    <property type="component" value="Chromosome 3e"/>
</dbReference>
<dbReference type="InterPro" id="IPR032675">
    <property type="entry name" value="LRR_dom_sf"/>
</dbReference>
<reference evidence="3" key="1">
    <citation type="journal article" date="2025" name="Foods">
        <title>Unveiling the Microbial Signatures of Arabica Coffee Cherries: Insights into Ripeness Specific Diversity, Functional Traits, and Implications for Quality and Safety.</title>
        <authorList>
            <consortium name="RefSeq"/>
            <person name="Tenea G.N."/>
            <person name="Cifuentes V."/>
            <person name="Reyes P."/>
            <person name="Cevallos-Vallejos M."/>
        </authorList>
    </citation>
    <scope>NUCLEOTIDE SEQUENCE [LARGE SCALE GENOMIC DNA]</scope>
</reference>
<feature type="domain" description="F-box" evidence="2">
    <location>
        <begin position="77"/>
        <end position="118"/>
    </location>
</feature>
<dbReference type="InterPro" id="IPR053772">
    <property type="entry name" value="At1g61320/At1g61330-like"/>
</dbReference>
<dbReference type="GeneID" id="113737991"/>
<feature type="transmembrane region" description="Helical" evidence="1">
    <location>
        <begin position="16"/>
        <end position="39"/>
    </location>
</feature>
<proteinExistence type="predicted"/>
<dbReference type="InterPro" id="IPR001810">
    <property type="entry name" value="F-box_dom"/>
</dbReference>
<dbReference type="Gene3D" id="1.20.1280.50">
    <property type="match status" value="1"/>
</dbReference>
<dbReference type="InterPro" id="IPR055357">
    <property type="entry name" value="LRR_At1g61320_AtMIF1"/>
</dbReference>
<evidence type="ECO:0000256" key="1">
    <source>
        <dbReference type="SAM" id="Phobius"/>
    </source>
</evidence>
<dbReference type="Gene3D" id="3.80.10.10">
    <property type="entry name" value="Ribonuclease Inhibitor"/>
    <property type="match status" value="1"/>
</dbReference>
<accession>A0A6P6X000</accession>
<keyword evidence="3" id="KW-1185">Reference proteome</keyword>
<dbReference type="SUPFAM" id="SSF52058">
    <property type="entry name" value="L domain-like"/>
    <property type="match status" value="1"/>
</dbReference>
<dbReference type="AlphaFoldDB" id="A0A6P6X000"/>
<organism evidence="3 4">
    <name type="scientific">Coffea arabica</name>
    <name type="common">Arabian coffee</name>
    <dbReference type="NCBI Taxonomy" id="13443"/>
    <lineage>
        <taxon>Eukaryota</taxon>
        <taxon>Viridiplantae</taxon>
        <taxon>Streptophyta</taxon>
        <taxon>Embryophyta</taxon>
        <taxon>Tracheophyta</taxon>
        <taxon>Spermatophyta</taxon>
        <taxon>Magnoliopsida</taxon>
        <taxon>eudicotyledons</taxon>
        <taxon>Gunneridae</taxon>
        <taxon>Pentapetalae</taxon>
        <taxon>asterids</taxon>
        <taxon>lamiids</taxon>
        <taxon>Gentianales</taxon>
        <taxon>Rubiaceae</taxon>
        <taxon>Ixoroideae</taxon>
        <taxon>Gardenieae complex</taxon>
        <taxon>Bertiereae - Coffeeae clade</taxon>
        <taxon>Coffeeae</taxon>
        <taxon>Coffea</taxon>
    </lineage>
</organism>